<comment type="subcellular location">
    <subcellularLocation>
        <location evidence="5">Cytoplasm</location>
    </subcellularLocation>
</comment>
<dbReference type="GO" id="GO:0004518">
    <property type="term" value="F:nuclease activity"/>
    <property type="evidence" value="ECO:0007669"/>
    <property type="project" value="UniProtKB-KW"/>
</dbReference>
<dbReference type="InterPro" id="IPR037027">
    <property type="entry name" value="YqgF/RNaseH-like_dom_sf"/>
</dbReference>
<organism evidence="7 8">
    <name type="scientific">Holospora undulata HU1</name>
    <dbReference type="NCBI Taxonomy" id="1321371"/>
    <lineage>
        <taxon>Bacteria</taxon>
        <taxon>Pseudomonadati</taxon>
        <taxon>Pseudomonadota</taxon>
        <taxon>Alphaproteobacteria</taxon>
        <taxon>Holosporales</taxon>
        <taxon>Holosporaceae</taxon>
        <taxon>Holospora</taxon>
    </lineage>
</organism>
<dbReference type="HAMAP" id="MF_00651">
    <property type="entry name" value="Nuclease_YqgF"/>
    <property type="match status" value="1"/>
</dbReference>
<dbReference type="Proteomes" id="UP000026922">
    <property type="component" value="Unassembled WGS sequence"/>
</dbReference>
<dbReference type="SMART" id="SM00732">
    <property type="entry name" value="YqgFc"/>
    <property type="match status" value="1"/>
</dbReference>
<dbReference type="EC" id="3.1.-.-" evidence="5"/>
<evidence type="ECO:0000313" key="7">
    <source>
        <dbReference type="EMBL" id="ETZ04555.1"/>
    </source>
</evidence>
<comment type="similarity">
    <text evidence="5">Belongs to the YqgF HJR family.</text>
</comment>
<reference evidence="7 8" key="1">
    <citation type="journal article" date="2013" name="Genome Announc.">
        <title>Draft Genome Sequence of Holospora undulata Strain HU1, a Micronucleus-Specific Symbiont of the Ciliate Paramecium caudatum.</title>
        <authorList>
            <person name="Dohra H."/>
            <person name="Suzuki H."/>
            <person name="Suzuki T."/>
            <person name="Tanaka K."/>
            <person name="Fujishima M."/>
        </authorList>
    </citation>
    <scope>NUCLEOTIDE SEQUENCE [LARGE SCALE GENOMIC DNA]</scope>
    <source>
        <strain evidence="7 8">HU1</strain>
    </source>
</reference>
<dbReference type="GO" id="GO:0005737">
    <property type="term" value="C:cytoplasm"/>
    <property type="evidence" value="ECO:0007669"/>
    <property type="project" value="UniProtKB-SubCell"/>
</dbReference>
<dbReference type="Gene3D" id="3.30.420.140">
    <property type="entry name" value="YqgF/RNase H-like domain"/>
    <property type="match status" value="1"/>
</dbReference>
<evidence type="ECO:0000256" key="1">
    <source>
        <dbReference type="ARBA" id="ARBA00022490"/>
    </source>
</evidence>
<dbReference type="AlphaFoldDB" id="A0A061JFU8"/>
<dbReference type="InterPro" id="IPR012337">
    <property type="entry name" value="RNaseH-like_sf"/>
</dbReference>
<dbReference type="PANTHER" id="PTHR33317">
    <property type="entry name" value="POLYNUCLEOTIDYL TRANSFERASE, RIBONUCLEASE H-LIKE SUPERFAMILY PROTEIN"/>
    <property type="match status" value="1"/>
</dbReference>
<keyword evidence="2 5" id="KW-0690">Ribosome biogenesis</keyword>
<evidence type="ECO:0000256" key="2">
    <source>
        <dbReference type="ARBA" id="ARBA00022517"/>
    </source>
</evidence>
<comment type="function">
    <text evidence="5">Could be a nuclease involved in processing of the 5'-end of pre-16S rRNA.</text>
</comment>
<keyword evidence="8" id="KW-1185">Reference proteome</keyword>
<evidence type="ECO:0000256" key="3">
    <source>
        <dbReference type="ARBA" id="ARBA00022722"/>
    </source>
</evidence>
<feature type="domain" description="YqgF/RNase H-like" evidence="6">
    <location>
        <begin position="17"/>
        <end position="114"/>
    </location>
</feature>
<keyword evidence="3 5" id="KW-0540">Nuclease</keyword>
<evidence type="ECO:0000256" key="5">
    <source>
        <dbReference type="HAMAP-Rule" id="MF_00651"/>
    </source>
</evidence>
<proteinExistence type="inferred from homology"/>
<keyword evidence="4 5" id="KW-0378">Hydrolase</keyword>
<dbReference type="InterPro" id="IPR006641">
    <property type="entry name" value="YqgF/RNaseH-like_dom"/>
</dbReference>
<dbReference type="SUPFAM" id="SSF53098">
    <property type="entry name" value="Ribonuclease H-like"/>
    <property type="match status" value="1"/>
</dbReference>
<evidence type="ECO:0000256" key="4">
    <source>
        <dbReference type="ARBA" id="ARBA00022801"/>
    </source>
</evidence>
<gene>
    <name evidence="7" type="ORF">K737_301027</name>
</gene>
<accession>A0A061JFU8</accession>
<sequence length="150" mass="16693">MQQHISLEERAVLDQTETCLGIDLGKKLTGIAISNPENTLAVPLEVLSTSAYSRLAKKIIEILKGYSASWVVLGLPLNLDGSWSKGCDLVVEFASFLTPYPVCLWDERLSTLSVQHLTISKSKKIDAQAATVILQHALDRLSYLRKEKYY</sequence>
<dbReference type="CDD" id="cd16964">
    <property type="entry name" value="YqgF"/>
    <property type="match status" value="1"/>
</dbReference>
<protein>
    <recommendedName>
        <fullName evidence="5">Putative pre-16S rRNA nuclease</fullName>
        <ecNumber evidence="5">3.1.-.-</ecNumber>
    </recommendedName>
</protein>
<dbReference type="InterPro" id="IPR005227">
    <property type="entry name" value="YqgF"/>
</dbReference>
<dbReference type="EMBL" id="ARPM03000177">
    <property type="protein sequence ID" value="ETZ04555.1"/>
    <property type="molecule type" value="Genomic_DNA"/>
</dbReference>
<dbReference type="Pfam" id="PF03652">
    <property type="entry name" value="RuvX"/>
    <property type="match status" value="1"/>
</dbReference>
<keyword evidence="1 5" id="KW-0963">Cytoplasm</keyword>
<dbReference type="GO" id="GO:0000967">
    <property type="term" value="P:rRNA 5'-end processing"/>
    <property type="evidence" value="ECO:0007669"/>
    <property type="project" value="UniProtKB-UniRule"/>
</dbReference>
<comment type="caution">
    <text evidence="7">The sequence shown here is derived from an EMBL/GenBank/DDBJ whole genome shotgun (WGS) entry which is preliminary data.</text>
</comment>
<name>A0A061JFU8_9PROT</name>
<dbReference type="NCBIfam" id="TIGR00250">
    <property type="entry name" value="RNAse_H_YqgF"/>
    <property type="match status" value="1"/>
</dbReference>
<evidence type="ECO:0000259" key="6">
    <source>
        <dbReference type="SMART" id="SM00732"/>
    </source>
</evidence>
<dbReference type="PANTHER" id="PTHR33317:SF4">
    <property type="entry name" value="POLYNUCLEOTIDYL TRANSFERASE, RIBONUCLEASE H-LIKE SUPERFAMILY PROTEIN"/>
    <property type="match status" value="1"/>
</dbReference>
<evidence type="ECO:0000313" key="8">
    <source>
        <dbReference type="Proteomes" id="UP000026922"/>
    </source>
</evidence>
<dbReference type="GO" id="GO:0016788">
    <property type="term" value="F:hydrolase activity, acting on ester bonds"/>
    <property type="evidence" value="ECO:0007669"/>
    <property type="project" value="UniProtKB-UniRule"/>
</dbReference>